<keyword evidence="2" id="KW-1185">Reference proteome</keyword>
<proteinExistence type="predicted"/>
<dbReference type="Proteomes" id="UP001060085">
    <property type="component" value="Linkage Group LG03"/>
</dbReference>
<sequence>MEYHWSNSSWQMMAVMRKQEDYQSKLARDMYSCYHGCGNGVNAYDGSNNRRGNFISNGHDGYGNFNPKRHNGVSNFSFYAKSYMHTSYADYGGHERVNINCVEHSPYIIMTLEIIVMVEEFTVRA</sequence>
<name>A0ACC0BIQ1_CATRO</name>
<reference evidence="2" key="1">
    <citation type="journal article" date="2023" name="Nat. Plants">
        <title>Single-cell RNA sequencing provides a high-resolution roadmap for understanding the multicellular compartmentation of specialized metabolism.</title>
        <authorList>
            <person name="Sun S."/>
            <person name="Shen X."/>
            <person name="Li Y."/>
            <person name="Li Y."/>
            <person name="Wang S."/>
            <person name="Li R."/>
            <person name="Zhang H."/>
            <person name="Shen G."/>
            <person name="Guo B."/>
            <person name="Wei J."/>
            <person name="Xu J."/>
            <person name="St-Pierre B."/>
            <person name="Chen S."/>
            <person name="Sun C."/>
        </authorList>
    </citation>
    <scope>NUCLEOTIDE SEQUENCE [LARGE SCALE GENOMIC DNA]</scope>
</reference>
<comment type="caution">
    <text evidence="1">The sequence shown here is derived from an EMBL/GenBank/DDBJ whole genome shotgun (WGS) entry which is preliminary data.</text>
</comment>
<organism evidence="1 2">
    <name type="scientific">Catharanthus roseus</name>
    <name type="common">Madagascar periwinkle</name>
    <name type="synonym">Vinca rosea</name>
    <dbReference type="NCBI Taxonomy" id="4058"/>
    <lineage>
        <taxon>Eukaryota</taxon>
        <taxon>Viridiplantae</taxon>
        <taxon>Streptophyta</taxon>
        <taxon>Embryophyta</taxon>
        <taxon>Tracheophyta</taxon>
        <taxon>Spermatophyta</taxon>
        <taxon>Magnoliopsida</taxon>
        <taxon>eudicotyledons</taxon>
        <taxon>Gunneridae</taxon>
        <taxon>Pentapetalae</taxon>
        <taxon>asterids</taxon>
        <taxon>lamiids</taxon>
        <taxon>Gentianales</taxon>
        <taxon>Apocynaceae</taxon>
        <taxon>Rauvolfioideae</taxon>
        <taxon>Vinceae</taxon>
        <taxon>Catharanthinae</taxon>
        <taxon>Catharanthus</taxon>
    </lineage>
</organism>
<evidence type="ECO:0000313" key="1">
    <source>
        <dbReference type="EMBL" id="KAI5672532.1"/>
    </source>
</evidence>
<evidence type="ECO:0000313" key="2">
    <source>
        <dbReference type="Proteomes" id="UP001060085"/>
    </source>
</evidence>
<protein>
    <submittedName>
        <fullName evidence="1">Uncharacterized protein</fullName>
    </submittedName>
</protein>
<accession>A0ACC0BIQ1</accession>
<gene>
    <name evidence="1" type="ORF">M9H77_12896</name>
</gene>
<dbReference type="EMBL" id="CM044703">
    <property type="protein sequence ID" value="KAI5672532.1"/>
    <property type="molecule type" value="Genomic_DNA"/>
</dbReference>